<dbReference type="InterPro" id="IPR001245">
    <property type="entry name" value="Ser-Thr/Tyr_kinase_cat_dom"/>
</dbReference>
<dbReference type="InterPro" id="IPR008271">
    <property type="entry name" value="Ser/Thr_kinase_AS"/>
</dbReference>
<sequence length="412" mass="46698">MRTVSLKTQAHRQENHKNRNHYENAGSAASAVICHKQIAHHYVAIAVYGVHIGRDEGSPEENPVVGCLNSLLHDLDEATGIHSPVQSFDIWEGPSRREILDFQRKLCGNLKTLPKSCILPPGTVQRLYEHPQASGGFADVWKGQHGERVVALKVLRGQSAEEDSQTFFREAVIWKRLRHRNIVTFYGIDKQLFRPRQTMVSAWMSHGTVSNYLYNNPAADRIKLVLDAAEGLEYLQKEGIVHGDLKGANILVDEEHIACLSDFGLAALHYTRKPETESASIGSTRWTAPELFDPERFKLEKAESSPQIDIYALSMVMWEIFTGRVPFYYWRRDATVIHHVVQGKRPLRPVQATPLGLSDAIWALMQSCWESDGQQRPHIDDVVGQLRGELMERPGDHVHHTPQEWPLNVSSY</sequence>
<feature type="region of interest" description="Disordered" evidence="1">
    <location>
        <begin position="1"/>
        <end position="22"/>
    </location>
</feature>
<dbReference type="OrthoDB" id="3265205at2759"/>
<name>A0A8E2AXB4_9APHY</name>
<feature type="domain" description="Protein kinase" evidence="2">
    <location>
        <begin position="126"/>
        <end position="391"/>
    </location>
</feature>
<dbReference type="InterPro" id="IPR011009">
    <property type="entry name" value="Kinase-like_dom_sf"/>
</dbReference>
<evidence type="ECO:0000313" key="4">
    <source>
        <dbReference type="Proteomes" id="UP000250043"/>
    </source>
</evidence>
<keyword evidence="4" id="KW-1185">Reference proteome</keyword>
<accession>A0A8E2AXB4</accession>
<dbReference type="GO" id="GO:0004674">
    <property type="term" value="F:protein serine/threonine kinase activity"/>
    <property type="evidence" value="ECO:0007669"/>
    <property type="project" value="TreeGrafter"/>
</dbReference>
<keyword evidence="3" id="KW-0808">Transferase</keyword>
<evidence type="ECO:0000256" key="1">
    <source>
        <dbReference type="SAM" id="MobiDB-lite"/>
    </source>
</evidence>
<dbReference type="SUPFAM" id="SSF56112">
    <property type="entry name" value="Protein kinase-like (PK-like)"/>
    <property type="match status" value="1"/>
</dbReference>
<dbReference type="PROSITE" id="PS00108">
    <property type="entry name" value="PROTEIN_KINASE_ST"/>
    <property type="match status" value="1"/>
</dbReference>
<dbReference type="Gene3D" id="1.10.510.10">
    <property type="entry name" value="Transferase(Phosphotransferase) domain 1"/>
    <property type="match status" value="1"/>
</dbReference>
<dbReference type="PROSITE" id="PS50011">
    <property type="entry name" value="PROTEIN_KINASE_DOM"/>
    <property type="match status" value="1"/>
</dbReference>
<evidence type="ECO:0000313" key="3">
    <source>
        <dbReference type="EMBL" id="OCH89807.1"/>
    </source>
</evidence>
<dbReference type="AlphaFoldDB" id="A0A8E2AXB4"/>
<proteinExistence type="predicted"/>
<dbReference type="EMBL" id="KV722418">
    <property type="protein sequence ID" value="OCH89807.1"/>
    <property type="molecule type" value="Genomic_DNA"/>
</dbReference>
<organism evidence="3 4">
    <name type="scientific">Obba rivulosa</name>
    <dbReference type="NCBI Taxonomy" id="1052685"/>
    <lineage>
        <taxon>Eukaryota</taxon>
        <taxon>Fungi</taxon>
        <taxon>Dikarya</taxon>
        <taxon>Basidiomycota</taxon>
        <taxon>Agaricomycotina</taxon>
        <taxon>Agaricomycetes</taxon>
        <taxon>Polyporales</taxon>
        <taxon>Gelatoporiaceae</taxon>
        <taxon>Obba</taxon>
    </lineage>
</organism>
<dbReference type="GO" id="GO:0005524">
    <property type="term" value="F:ATP binding"/>
    <property type="evidence" value="ECO:0007669"/>
    <property type="project" value="InterPro"/>
</dbReference>
<dbReference type="PANTHER" id="PTHR44329">
    <property type="entry name" value="SERINE/THREONINE-PROTEIN KINASE TNNI3K-RELATED"/>
    <property type="match status" value="1"/>
</dbReference>
<reference evidence="3 4" key="1">
    <citation type="submission" date="2016-07" db="EMBL/GenBank/DDBJ databases">
        <title>Draft genome of the white-rot fungus Obba rivulosa 3A-2.</title>
        <authorList>
            <consortium name="DOE Joint Genome Institute"/>
            <person name="Miettinen O."/>
            <person name="Riley R."/>
            <person name="Acob R."/>
            <person name="Barry K."/>
            <person name="Cullen D."/>
            <person name="De Vries R."/>
            <person name="Hainaut M."/>
            <person name="Hatakka A."/>
            <person name="Henrissat B."/>
            <person name="Hilden K."/>
            <person name="Kuo R."/>
            <person name="Labutti K."/>
            <person name="Lipzen A."/>
            <person name="Makela M.R."/>
            <person name="Sandor L."/>
            <person name="Spatafora J.W."/>
            <person name="Grigoriev I.V."/>
            <person name="Hibbett D.S."/>
        </authorList>
    </citation>
    <scope>NUCLEOTIDE SEQUENCE [LARGE SCALE GENOMIC DNA]</scope>
    <source>
        <strain evidence="3 4">3A-2</strain>
    </source>
</reference>
<gene>
    <name evidence="3" type="ORF">OBBRIDRAFT_732004</name>
</gene>
<feature type="compositionally biased region" description="Basic and acidic residues" evidence="1">
    <location>
        <begin position="11"/>
        <end position="22"/>
    </location>
</feature>
<keyword evidence="3" id="KW-0418">Kinase</keyword>
<evidence type="ECO:0000259" key="2">
    <source>
        <dbReference type="PROSITE" id="PS50011"/>
    </source>
</evidence>
<dbReference type="PANTHER" id="PTHR44329:SF261">
    <property type="entry name" value="ZINC FINGER CONTAINING PROTEIN KINASE-RELATED"/>
    <property type="match status" value="1"/>
</dbReference>
<dbReference type="Pfam" id="PF07714">
    <property type="entry name" value="PK_Tyr_Ser-Thr"/>
    <property type="match status" value="1"/>
</dbReference>
<dbReference type="Proteomes" id="UP000250043">
    <property type="component" value="Unassembled WGS sequence"/>
</dbReference>
<dbReference type="SMART" id="SM00220">
    <property type="entry name" value="S_TKc"/>
    <property type="match status" value="1"/>
</dbReference>
<dbReference type="InterPro" id="IPR000719">
    <property type="entry name" value="Prot_kinase_dom"/>
</dbReference>
<dbReference type="InterPro" id="IPR051681">
    <property type="entry name" value="Ser/Thr_Kinases-Pseudokinases"/>
</dbReference>
<protein>
    <submittedName>
        <fullName evidence="3">Kinase-like protein</fullName>
    </submittedName>
</protein>